<gene>
    <name evidence="1" type="ORF">RDI58_027831</name>
</gene>
<proteinExistence type="predicted"/>
<organism evidence="1 2">
    <name type="scientific">Solanum bulbocastanum</name>
    <name type="common">Wild potato</name>
    <dbReference type="NCBI Taxonomy" id="147425"/>
    <lineage>
        <taxon>Eukaryota</taxon>
        <taxon>Viridiplantae</taxon>
        <taxon>Streptophyta</taxon>
        <taxon>Embryophyta</taxon>
        <taxon>Tracheophyta</taxon>
        <taxon>Spermatophyta</taxon>
        <taxon>Magnoliopsida</taxon>
        <taxon>eudicotyledons</taxon>
        <taxon>Gunneridae</taxon>
        <taxon>Pentapetalae</taxon>
        <taxon>asterids</taxon>
        <taxon>lamiids</taxon>
        <taxon>Solanales</taxon>
        <taxon>Solanaceae</taxon>
        <taxon>Solanoideae</taxon>
        <taxon>Solaneae</taxon>
        <taxon>Solanum</taxon>
    </lineage>
</organism>
<dbReference type="Proteomes" id="UP001371456">
    <property type="component" value="Unassembled WGS sequence"/>
</dbReference>
<dbReference type="AlphaFoldDB" id="A0AAN8Y249"/>
<protein>
    <submittedName>
        <fullName evidence="1">Uncharacterized protein</fullName>
    </submittedName>
</protein>
<evidence type="ECO:0000313" key="1">
    <source>
        <dbReference type="EMBL" id="KAK6776830.1"/>
    </source>
</evidence>
<reference evidence="1 2" key="1">
    <citation type="submission" date="2024-02" db="EMBL/GenBank/DDBJ databases">
        <title>de novo genome assembly of Solanum bulbocastanum strain 11H21.</title>
        <authorList>
            <person name="Hosaka A.J."/>
        </authorList>
    </citation>
    <scope>NUCLEOTIDE SEQUENCE [LARGE SCALE GENOMIC DNA]</scope>
    <source>
        <tissue evidence="1">Young leaves</tissue>
    </source>
</reference>
<sequence length="17" mass="2039">MGAKQFDKQKHQAIFFD</sequence>
<comment type="caution">
    <text evidence="1">The sequence shown here is derived from an EMBL/GenBank/DDBJ whole genome shotgun (WGS) entry which is preliminary data.</text>
</comment>
<keyword evidence="2" id="KW-1185">Reference proteome</keyword>
<name>A0AAN8Y249_SOLBU</name>
<evidence type="ECO:0000313" key="2">
    <source>
        <dbReference type="Proteomes" id="UP001371456"/>
    </source>
</evidence>
<dbReference type="EMBL" id="JBANQN010000011">
    <property type="protein sequence ID" value="KAK6776830.1"/>
    <property type="molecule type" value="Genomic_DNA"/>
</dbReference>
<accession>A0AAN8Y249</accession>